<dbReference type="AlphaFoldDB" id="A0AAW0Y5T1"/>
<keyword evidence="2" id="KW-1185">Reference proteome</keyword>
<evidence type="ECO:0000313" key="2">
    <source>
        <dbReference type="Proteomes" id="UP001445076"/>
    </source>
</evidence>
<dbReference type="Proteomes" id="UP001445076">
    <property type="component" value="Unassembled WGS sequence"/>
</dbReference>
<evidence type="ECO:0000313" key="1">
    <source>
        <dbReference type="EMBL" id="KAK8747250.1"/>
    </source>
</evidence>
<proteinExistence type="predicted"/>
<comment type="caution">
    <text evidence="1">The sequence shown here is derived from an EMBL/GenBank/DDBJ whole genome shotgun (WGS) entry which is preliminary data.</text>
</comment>
<protein>
    <submittedName>
        <fullName evidence="1">Uncharacterized protein</fullName>
    </submittedName>
</protein>
<name>A0AAW0Y5T1_CHEQU</name>
<organism evidence="1 2">
    <name type="scientific">Cherax quadricarinatus</name>
    <name type="common">Australian red claw crayfish</name>
    <dbReference type="NCBI Taxonomy" id="27406"/>
    <lineage>
        <taxon>Eukaryota</taxon>
        <taxon>Metazoa</taxon>
        <taxon>Ecdysozoa</taxon>
        <taxon>Arthropoda</taxon>
        <taxon>Crustacea</taxon>
        <taxon>Multicrustacea</taxon>
        <taxon>Malacostraca</taxon>
        <taxon>Eumalacostraca</taxon>
        <taxon>Eucarida</taxon>
        <taxon>Decapoda</taxon>
        <taxon>Pleocyemata</taxon>
        <taxon>Astacidea</taxon>
        <taxon>Parastacoidea</taxon>
        <taxon>Parastacidae</taxon>
        <taxon>Cherax</taxon>
    </lineage>
</organism>
<dbReference type="EMBL" id="JARKIK010000015">
    <property type="protein sequence ID" value="KAK8747250.1"/>
    <property type="molecule type" value="Genomic_DNA"/>
</dbReference>
<gene>
    <name evidence="1" type="ORF">OTU49_016711</name>
</gene>
<accession>A0AAW0Y5T1</accession>
<reference evidence="1 2" key="1">
    <citation type="journal article" date="2024" name="BMC Genomics">
        <title>Genome assembly of redclaw crayfish (Cherax quadricarinatus) provides insights into its immune adaptation and hypoxia tolerance.</title>
        <authorList>
            <person name="Liu Z."/>
            <person name="Zheng J."/>
            <person name="Li H."/>
            <person name="Fang K."/>
            <person name="Wang S."/>
            <person name="He J."/>
            <person name="Zhou D."/>
            <person name="Weng S."/>
            <person name="Chi M."/>
            <person name="Gu Z."/>
            <person name="He J."/>
            <person name="Li F."/>
            <person name="Wang M."/>
        </authorList>
    </citation>
    <scope>NUCLEOTIDE SEQUENCE [LARGE SCALE GENOMIC DNA]</scope>
    <source>
        <strain evidence="1">ZL_2023a</strain>
    </source>
</reference>
<sequence length="105" mass="12367">MHECLLRKVYHNQKIIKKTFNKLLVKQTNADSLICTLHPTLEFFKYYMYLFENAQCRVKHCTNKGLCICLCFSPPTVNILPLFPPSTNVNFKSKQDKENLNRLLE</sequence>